<dbReference type="SUPFAM" id="SSF55785">
    <property type="entry name" value="PYP-like sensor domain (PAS domain)"/>
    <property type="match status" value="1"/>
</dbReference>
<dbReference type="InterPro" id="IPR027417">
    <property type="entry name" value="P-loop_NTPase"/>
</dbReference>
<dbReference type="SUPFAM" id="SSF52540">
    <property type="entry name" value="P-loop containing nucleoside triphosphate hydrolases"/>
    <property type="match status" value="1"/>
</dbReference>
<dbReference type="Gene3D" id="1.10.10.60">
    <property type="entry name" value="Homeodomain-like"/>
    <property type="match status" value="1"/>
</dbReference>
<keyword evidence="3" id="KW-0067">ATP-binding</keyword>
<keyword evidence="1" id="KW-0547">Nucleotide-binding</keyword>
<dbReference type="InterPro" id="IPR045865">
    <property type="entry name" value="ACT-like_dom_sf"/>
</dbReference>
<dbReference type="RefSeq" id="WP_280320756.1">
    <property type="nucleotide sequence ID" value="NZ_CP118605.1"/>
</dbReference>
<accession>A0ABY8NDD7</accession>
<evidence type="ECO:0000259" key="7">
    <source>
        <dbReference type="PROSITE" id="PS50112"/>
    </source>
</evidence>
<dbReference type="PROSITE" id="PS51671">
    <property type="entry name" value="ACT"/>
    <property type="match status" value="1"/>
</dbReference>
<dbReference type="Gene3D" id="3.40.50.300">
    <property type="entry name" value="P-loop containing nucleotide triphosphate hydrolases"/>
    <property type="match status" value="1"/>
</dbReference>
<evidence type="ECO:0000259" key="8">
    <source>
        <dbReference type="PROSITE" id="PS51671"/>
    </source>
</evidence>
<keyword evidence="2" id="KW-0058">Aromatic hydrocarbons catabolism</keyword>
<feature type="domain" description="PAS" evidence="7">
    <location>
        <begin position="80"/>
        <end position="124"/>
    </location>
</feature>
<dbReference type="InterPro" id="IPR013656">
    <property type="entry name" value="PAS_4"/>
</dbReference>
<name>A0ABY8NDD7_9GAMM</name>
<evidence type="ECO:0000256" key="4">
    <source>
        <dbReference type="ARBA" id="ARBA00023159"/>
    </source>
</evidence>
<dbReference type="SUPFAM" id="SSF55021">
    <property type="entry name" value="ACT-like"/>
    <property type="match status" value="1"/>
</dbReference>
<evidence type="ECO:0000256" key="2">
    <source>
        <dbReference type="ARBA" id="ARBA00022797"/>
    </source>
</evidence>
<dbReference type="InterPro" id="IPR035965">
    <property type="entry name" value="PAS-like_dom_sf"/>
</dbReference>
<dbReference type="CDD" id="cd00009">
    <property type="entry name" value="AAA"/>
    <property type="match status" value="1"/>
</dbReference>
<dbReference type="NCBIfam" id="TIGR04381">
    <property type="entry name" value="HTH_TypR"/>
    <property type="match status" value="1"/>
</dbReference>
<dbReference type="Proteomes" id="UP001236500">
    <property type="component" value="Chromosome"/>
</dbReference>
<feature type="domain" description="ACT" evidence="8">
    <location>
        <begin position="2"/>
        <end position="74"/>
    </location>
</feature>
<dbReference type="PROSITE" id="PS50045">
    <property type="entry name" value="SIGMA54_INTERACT_4"/>
    <property type="match status" value="1"/>
</dbReference>
<keyword evidence="10" id="KW-1185">Reference proteome</keyword>
<evidence type="ECO:0000313" key="9">
    <source>
        <dbReference type="EMBL" id="WGL16936.1"/>
    </source>
</evidence>
<dbReference type="EMBL" id="CP118605">
    <property type="protein sequence ID" value="WGL16936.1"/>
    <property type="molecule type" value="Genomic_DNA"/>
</dbReference>
<proteinExistence type="predicted"/>
<dbReference type="Gene3D" id="3.30.70.260">
    <property type="match status" value="1"/>
</dbReference>
<evidence type="ECO:0000313" key="10">
    <source>
        <dbReference type="Proteomes" id="UP001236500"/>
    </source>
</evidence>
<dbReference type="InterPro" id="IPR002078">
    <property type="entry name" value="Sigma_54_int"/>
</dbReference>
<dbReference type="SMART" id="SM00091">
    <property type="entry name" value="PAS"/>
    <property type="match status" value="1"/>
</dbReference>
<sequence length="491" mass="53851">MRIEITCSNRVGILQEIMGIFSEFRINVRSGELGGDSGDKVYLSAPGLLANQYQAIEKSLHRIPGVQKVRRISLIPSERRHFELDTLLRHVTDPVLSVDREGHIVAANLAAARAFGVSLTEVPGMQLQRFLPRLQLTELLRGLTAPRYGFPVTVRGRAYTLDWSPIALADDPGVVASLAGAVLTLQENPASGSSGQELPPEILWDLDRRRESCLRLQQLAPLPEPLLISGEPGSGKTTFLHAAYYLCPLAEKGQFRLYSGEDFVSASVTEAAALGKDAVVLIDDLQRAPAEAQRKLTEYLLGGHLIARLMVTATACHGLEPALQQIFATGQIHLPPLRSMRPAIQGFATRILQASGSGEPLECADSLIEQLRLRDWPSNLRGLKTHLQAAILSARGRGATCLEREDLPAAAVDDRLPWQNWGRGLTLPEQLAKVERAILAEILTELPEELHSSRELAKRLGISHTAVANKLRKYELPGAARKPRESEDQRS</sequence>
<feature type="domain" description="Sigma-54 factor interaction" evidence="6">
    <location>
        <begin position="287"/>
        <end position="392"/>
    </location>
</feature>
<dbReference type="Gene3D" id="3.30.450.20">
    <property type="entry name" value="PAS domain"/>
    <property type="match status" value="1"/>
</dbReference>
<dbReference type="Pfam" id="PF18024">
    <property type="entry name" value="HTH_50"/>
    <property type="match status" value="1"/>
</dbReference>
<dbReference type="PROSITE" id="PS50112">
    <property type="entry name" value="PAS"/>
    <property type="match status" value="1"/>
</dbReference>
<protein>
    <recommendedName>
        <fullName evidence="5">HTH-type transcriptional regulatory protein TyrR</fullName>
    </recommendedName>
</protein>
<evidence type="ECO:0000256" key="5">
    <source>
        <dbReference type="ARBA" id="ARBA00029500"/>
    </source>
</evidence>
<evidence type="ECO:0000256" key="3">
    <source>
        <dbReference type="ARBA" id="ARBA00022840"/>
    </source>
</evidence>
<dbReference type="InterPro" id="IPR030828">
    <property type="entry name" value="HTH_TyrR"/>
</dbReference>
<evidence type="ECO:0000259" key="6">
    <source>
        <dbReference type="PROSITE" id="PS50045"/>
    </source>
</evidence>
<keyword evidence="4" id="KW-0010">Activator</keyword>
<dbReference type="InterPro" id="IPR009057">
    <property type="entry name" value="Homeodomain-like_sf"/>
</dbReference>
<dbReference type="InterPro" id="IPR003593">
    <property type="entry name" value="AAA+_ATPase"/>
</dbReference>
<dbReference type="InterPro" id="IPR000014">
    <property type="entry name" value="PAS"/>
</dbReference>
<dbReference type="SUPFAM" id="SSF46689">
    <property type="entry name" value="Homeodomain-like"/>
    <property type="match status" value="1"/>
</dbReference>
<dbReference type="InterPro" id="IPR002912">
    <property type="entry name" value="ACT_dom"/>
</dbReference>
<dbReference type="SMART" id="SM00382">
    <property type="entry name" value="AAA"/>
    <property type="match status" value="1"/>
</dbReference>
<reference evidence="9 10" key="1">
    <citation type="submission" date="2023-02" db="EMBL/GenBank/DDBJ databases">
        <title>Description and genomic characterization of Microbulbifer bruguierae sp. nov., isolated from the sediment of mangrove plant Bruguiera sexangula.</title>
        <authorList>
            <person name="Long M."/>
        </authorList>
    </citation>
    <scope>NUCLEOTIDE SEQUENCE [LARGE SCALE GENOMIC DNA]</scope>
    <source>
        <strain evidence="9 10">H12</strain>
    </source>
</reference>
<evidence type="ECO:0000256" key="1">
    <source>
        <dbReference type="ARBA" id="ARBA00022741"/>
    </source>
</evidence>
<gene>
    <name evidence="9" type="ORF">PVT68_01235</name>
</gene>
<dbReference type="Pfam" id="PF08448">
    <property type="entry name" value="PAS_4"/>
    <property type="match status" value="1"/>
</dbReference>
<dbReference type="PANTHER" id="PTHR32071">
    <property type="entry name" value="TRANSCRIPTIONAL REGULATORY PROTEIN"/>
    <property type="match status" value="1"/>
</dbReference>
<organism evidence="9 10">
    <name type="scientific">Microbulbifer bruguierae</name>
    <dbReference type="NCBI Taxonomy" id="3029061"/>
    <lineage>
        <taxon>Bacteria</taxon>
        <taxon>Pseudomonadati</taxon>
        <taxon>Pseudomonadota</taxon>
        <taxon>Gammaproteobacteria</taxon>
        <taxon>Cellvibrionales</taxon>
        <taxon>Microbulbiferaceae</taxon>
        <taxon>Microbulbifer</taxon>
    </lineage>
</organism>